<evidence type="ECO:0000256" key="9">
    <source>
        <dbReference type="ARBA" id="ARBA00023098"/>
    </source>
</evidence>
<dbReference type="Gramene" id="Pp3c20_14280V3.4">
    <property type="protein sequence ID" value="Pp3c20_14280V3.4"/>
    <property type="gene ID" value="Pp3c20_14280"/>
</dbReference>
<dbReference type="GO" id="GO:0005509">
    <property type="term" value="F:calcium ion binding"/>
    <property type="evidence" value="ECO:0007669"/>
    <property type="project" value="InterPro"/>
</dbReference>
<dbReference type="RefSeq" id="XP_024357618.1">
    <property type="nucleotide sequence ID" value="XM_024501850.2"/>
</dbReference>
<dbReference type="AlphaFoldDB" id="A0A2K1IV70"/>
<dbReference type="CDD" id="cd04015">
    <property type="entry name" value="C2_plant_PLD"/>
    <property type="match status" value="1"/>
</dbReference>
<keyword evidence="8 10" id="KW-0442">Lipid degradation</keyword>
<keyword evidence="7 10" id="KW-0106">Calcium</keyword>
<dbReference type="Gramene" id="Pp3c20_14280V3.5">
    <property type="protein sequence ID" value="Pp3c20_14280V3.5"/>
    <property type="gene ID" value="Pp3c20_14280"/>
</dbReference>
<evidence type="ECO:0000256" key="2">
    <source>
        <dbReference type="ARBA" id="ARBA00001913"/>
    </source>
</evidence>
<evidence type="ECO:0000256" key="6">
    <source>
        <dbReference type="ARBA" id="ARBA00022801"/>
    </source>
</evidence>
<dbReference type="PIRSF" id="PIRSF036470">
    <property type="entry name" value="PLD_plant"/>
    <property type="match status" value="1"/>
</dbReference>
<gene>
    <name evidence="14" type="primary">LOC112273281</name>
    <name evidence="13" type="ORF">PHYPA_025114</name>
</gene>
<keyword evidence="15" id="KW-1185">Reference proteome</keyword>
<dbReference type="EC" id="3.1.4.4" evidence="10"/>
<dbReference type="SUPFAM" id="SSF56024">
    <property type="entry name" value="Phospholipase D/nuclease"/>
    <property type="match status" value="2"/>
</dbReference>
<dbReference type="OrthoDB" id="14911at2759"/>
<evidence type="ECO:0000313" key="14">
    <source>
        <dbReference type="EnsemblPlants" id="Pp3c20_14280V3.1"/>
    </source>
</evidence>
<comment type="function">
    <text evidence="10">Hydrolyzes glycerol-phospholipids at the terminal phosphodiesteric bond.</text>
</comment>
<evidence type="ECO:0000313" key="13">
    <source>
        <dbReference type="EMBL" id="PNR33171.1"/>
    </source>
</evidence>
<dbReference type="EnsemblPlants" id="Pp3c20_14280V3.1">
    <property type="protein sequence ID" value="Pp3c20_14280V3.1"/>
    <property type="gene ID" value="Pp3c20_14280"/>
</dbReference>
<dbReference type="SMART" id="SM00155">
    <property type="entry name" value="PLDc"/>
    <property type="match status" value="2"/>
</dbReference>
<dbReference type="SUPFAM" id="SSF49562">
    <property type="entry name" value="C2 domain (Calcium/lipid-binding domain, CaLB)"/>
    <property type="match status" value="1"/>
</dbReference>
<dbReference type="Pfam" id="PF00614">
    <property type="entry name" value="PLDc"/>
    <property type="match status" value="1"/>
</dbReference>
<dbReference type="PANTHER" id="PTHR18896:SF115">
    <property type="entry name" value="PHOSPHOLIPASE D ALPHA 1"/>
    <property type="match status" value="1"/>
</dbReference>
<dbReference type="Gramene" id="Pp3c20_14280V3.3">
    <property type="protein sequence ID" value="Pp3c20_14280V3.3"/>
    <property type="gene ID" value="Pp3c20_14280"/>
</dbReference>
<dbReference type="EnsemblPlants" id="Pp3c20_14280V3.5">
    <property type="protein sequence ID" value="Pp3c20_14280V3.5"/>
    <property type="gene ID" value="Pp3c20_14280"/>
</dbReference>
<comment type="catalytic activity">
    <reaction evidence="1 10">
        <text>a 1,2-diacyl-sn-glycero-3-phosphocholine + H2O = a 1,2-diacyl-sn-glycero-3-phosphate + choline + H(+)</text>
        <dbReference type="Rhea" id="RHEA:14445"/>
        <dbReference type="ChEBI" id="CHEBI:15354"/>
        <dbReference type="ChEBI" id="CHEBI:15377"/>
        <dbReference type="ChEBI" id="CHEBI:15378"/>
        <dbReference type="ChEBI" id="CHEBI:57643"/>
        <dbReference type="ChEBI" id="CHEBI:58608"/>
        <dbReference type="EC" id="3.1.4.4"/>
    </reaction>
</comment>
<dbReference type="GO" id="GO:0046470">
    <property type="term" value="P:phosphatidylcholine metabolic process"/>
    <property type="evidence" value="ECO:0007669"/>
    <property type="project" value="InterPro"/>
</dbReference>
<dbReference type="KEGG" id="ppp:112273281"/>
<dbReference type="EMBL" id="ABEU02000020">
    <property type="protein sequence ID" value="PNR33171.1"/>
    <property type="molecule type" value="Genomic_DNA"/>
</dbReference>
<dbReference type="Gramene" id="Pp3c20_14280V3.1">
    <property type="protein sequence ID" value="Pp3c20_14280V3.1"/>
    <property type="gene ID" value="Pp3c20_14280"/>
</dbReference>
<feature type="domain" description="PLD phosphodiesterase" evidence="12">
    <location>
        <begin position="657"/>
        <end position="684"/>
    </location>
</feature>
<dbReference type="InterPro" id="IPR000008">
    <property type="entry name" value="C2_dom"/>
</dbReference>
<dbReference type="Gene3D" id="3.30.870.10">
    <property type="entry name" value="Endonuclease Chain A"/>
    <property type="match status" value="2"/>
</dbReference>
<evidence type="ECO:0000256" key="10">
    <source>
        <dbReference type="PIRNR" id="PIRNR036470"/>
    </source>
</evidence>
<dbReference type="PANTHER" id="PTHR18896">
    <property type="entry name" value="PHOSPHOLIPASE D"/>
    <property type="match status" value="1"/>
</dbReference>
<reference evidence="13 15" key="2">
    <citation type="journal article" date="2018" name="Plant J.">
        <title>The Physcomitrella patens chromosome-scale assembly reveals moss genome structure and evolution.</title>
        <authorList>
            <person name="Lang D."/>
            <person name="Ullrich K.K."/>
            <person name="Murat F."/>
            <person name="Fuchs J."/>
            <person name="Jenkins J."/>
            <person name="Haas F.B."/>
            <person name="Piednoel M."/>
            <person name="Gundlach H."/>
            <person name="Van Bel M."/>
            <person name="Meyberg R."/>
            <person name="Vives C."/>
            <person name="Morata J."/>
            <person name="Symeonidi A."/>
            <person name="Hiss M."/>
            <person name="Muchero W."/>
            <person name="Kamisugi Y."/>
            <person name="Saleh O."/>
            <person name="Blanc G."/>
            <person name="Decker E.L."/>
            <person name="van Gessel N."/>
            <person name="Grimwood J."/>
            <person name="Hayes R.D."/>
            <person name="Graham S.W."/>
            <person name="Gunter L.E."/>
            <person name="McDaniel S.F."/>
            <person name="Hoernstein S.N.W."/>
            <person name="Larsson A."/>
            <person name="Li F.W."/>
            <person name="Perroud P.F."/>
            <person name="Phillips J."/>
            <person name="Ranjan P."/>
            <person name="Rokshar D.S."/>
            <person name="Rothfels C.J."/>
            <person name="Schneider L."/>
            <person name="Shu S."/>
            <person name="Stevenson D.W."/>
            <person name="Thummler F."/>
            <person name="Tillich M."/>
            <person name="Villarreal Aguilar J.C."/>
            <person name="Widiez T."/>
            <person name="Wong G.K."/>
            <person name="Wymore A."/>
            <person name="Zhang Y."/>
            <person name="Zimmer A.D."/>
            <person name="Quatrano R.S."/>
            <person name="Mayer K.F.X."/>
            <person name="Goodstein D."/>
            <person name="Casacuberta J.M."/>
            <person name="Vandepoele K."/>
            <person name="Reski R."/>
            <person name="Cuming A.C."/>
            <person name="Tuskan G.A."/>
            <person name="Maumus F."/>
            <person name="Salse J."/>
            <person name="Schmutz J."/>
            <person name="Rensing S.A."/>
        </authorList>
    </citation>
    <scope>NUCLEOTIDE SEQUENCE [LARGE SCALE GENOMIC DNA]</scope>
    <source>
        <strain evidence="14 15">cv. Gransden 2004</strain>
    </source>
</reference>
<keyword evidence="6 10" id="KW-0378">Hydrolase</keyword>
<evidence type="ECO:0000256" key="8">
    <source>
        <dbReference type="ARBA" id="ARBA00022963"/>
    </source>
</evidence>
<sequence>MANYLLHGTMLVTIYDGKNLETEERKSGKAPGFLRKLVETSEEVLKMGRGPSQYYATVDLGETRVGRTRVLAGSKDPKDPVWNEKFRIYCAHTISHVIVSIKDAAIVGTTVVGRAKVPVLDLLSGEEVDKEYQLVNDHTGPLKRSRIRFSLQFFEASRDPYWGKGVLDSQNPGIPFCYFPQQKGCHVTLYQDAHMAENFLPPIYLSGDQEYQSRRCWEDIFEAINNAQKLIYITGWSVYTEIRLCRDPQRPVPGDEGFTIGELLKKKADQGVRVNVMVWDDRSSFWLRQQGVMSTHDEATAQYFKGTNVKCFLCPRDADSNLTLMQKSQIGGLFTHHQKTVIVDAPLPGADAFSSGRRLVSFVGGLDLCDGRYDNQFHSLFRTLDTAHSRDFHQVFTGASVECGGPREPWHDIHSKLEGPVAWDVLSNFEERWKKQAGRPGDLLPIRDLGISRDPVTSEEDQETWNVQVFRSIDAGAAEGFPDTPEEAANKGLVSGKNISIDRSIHHAYINAIRRARNFIYIENQYFLGSSFGWEAKKEAGAFNLIPMELVRKIVSKIEAGERFAVYVVIPMYPEGAPESQSVQAILDWQRRTFQMMYKEIAVALNARGIRDQHPREYFSVFCLGNRELRRADEYVPTKGAPPEDNYYRSAQEHRRFMIYVHSKMMIVDDEYIIVGSANINERSLNGARDSEIAMGAYQPHQLATHRPATGQIHGFRMALWYEHLGMLDNKFLQPWSVECIRHVNERSDDLWNLFAQEEVVDLPGHLMSYPYDVGSDGSLSYKPGCEFIPDTNAKVLGGTSYALPDILTT</sequence>
<dbReference type="InterPro" id="IPR035892">
    <property type="entry name" value="C2_domain_sf"/>
</dbReference>
<dbReference type="OMA" id="HCVVCAR"/>
<dbReference type="InterPro" id="IPR001736">
    <property type="entry name" value="PLipase_D/transphosphatidylase"/>
</dbReference>
<dbReference type="SMR" id="A0A2K1IV70"/>
<dbReference type="STRING" id="3218.A0A2K1IV70"/>
<dbReference type="EnsemblPlants" id="Pp3c20_14280V3.4">
    <property type="protein sequence ID" value="Pp3c20_14280V3.4"/>
    <property type="gene ID" value="Pp3c20_14280"/>
</dbReference>
<dbReference type="Pfam" id="PF00168">
    <property type="entry name" value="C2"/>
    <property type="match status" value="1"/>
</dbReference>
<evidence type="ECO:0000256" key="5">
    <source>
        <dbReference type="ARBA" id="ARBA00022737"/>
    </source>
</evidence>
<dbReference type="GO" id="GO:0009395">
    <property type="term" value="P:phospholipid catabolic process"/>
    <property type="evidence" value="ECO:0000318"/>
    <property type="project" value="GO_Central"/>
</dbReference>
<dbReference type="PROSITE" id="PS50004">
    <property type="entry name" value="C2"/>
    <property type="match status" value="1"/>
</dbReference>
<dbReference type="EnsemblPlants" id="Pp3c20_14280V3.2">
    <property type="protein sequence ID" value="Pp3c20_14280V3.2"/>
    <property type="gene ID" value="Pp3c20_14280"/>
</dbReference>
<evidence type="ECO:0000313" key="15">
    <source>
        <dbReference type="Proteomes" id="UP000006727"/>
    </source>
</evidence>
<evidence type="ECO:0000259" key="12">
    <source>
        <dbReference type="PROSITE" id="PS50035"/>
    </source>
</evidence>
<comment type="cofactor">
    <cofactor evidence="2 10">
        <name>Ca(2+)</name>
        <dbReference type="ChEBI" id="CHEBI:29108"/>
    </cofactor>
</comment>
<keyword evidence="9" id="KW-0443">Lipid metabolism</keyword>
<evidence type="ECO:0000256" key="4">
    <source>
        <dbReference type="ARBA" id="ARBA00022723"/>
    </source>
</evidence>
<evidence type="ECO:0000259" key="11">
    <source>
        <dbReference type="PROSITE" id="PS50004"/>
    </source>
</evidence>
<dbReference type="GO" id="GO:0005886">
    <property type="term" value="C:plasma membrane"/>
    <property type="evidence" value="ECO:0000318"/>
    <property type="project" value="GO_Central"/>
</dbReference>
<dbReference type="RefSeq" id="XP_024357617.1">
    <property type="nucleotide sequence ID" value="XM_024501849.2"/>
</dbReference>
<organism evidence="13">
    <name type="scientific">Physcomitrium patens</name>
    <name type="common">Spreading-leaved earth moss</name>
    <name type="synonym">Physcomitrella patens</name>
    <dbReference type="NCBI Taxonomy" id="3218"/>
    <lineage>
        <taxon>Eukaryota</taxon>
        <taxon>Viridiplantae</taxon>
        <taxon>Streptophyta</taxon>
        <taxon>Embryophyta</taxon>
        <taxon>Bryophyta</taxon>
        <taxon>Bryophytina</taxon>
        <taxon>Bryopsida</taxon>
        <taxon>Funariidae</taxon>
        <taxon>Funariales</taxon>
        <taxon>Funariaceae</taxon>
        <taxon>Physcomitrium</taxon>
    </lineage>
</organism>
<reference evidence="14" key="3">
    <citation type="submission" date="2020-12" db="UniProtKB">
        <authorList>
            <consortium name="EnsemblPlants"/>
        </authorList>
    </citation>
    <scope>IDENTIFICATION</scope>
</reference>
<dbReference type="Proteomes" id="UP000006727">
    <property type="component" value="Chromosome 20"/>
</dbReference>
<feature type="domain" description="C2" evidence="11">
    <location>
        <begin position="1"/>
        <end position="132"/>
    </location>
</feature>
<dbReference type="InterPro" id="IPR024632">
    <property type="entry name" value="PLipase_D_C"/>
</dbReference>
<dbReference type="Gramene" id="Pp3c20_14280V3.2">
    <property type="protein sequence ID" value="Pp3c20_14280V3.2"/>
    <property type="gene ID" value="Pp3c20_14280"/>
</dbReference>
<dbReference type="RefSeq" id="XP_024357619.1">
    <property type="nucleotide sequence ID" value="XM_024501851.2"/>
</dbReference>
<dbReference type="GO" id="GO:0004630">
    <property type="term" value="F:phospholipase D activity"/>
    <property type="evidence" value="ECO:0000318"/>
    <property type="project" value="GO_Central"/>
</dbReference>
<keyword evidence="5" id="KW-0677">Repeat</keyword>
<dbReference type="EnsemblPlants" id="Pp3c20_14280V3.3">
    <property type="protein sequence ID" value="Pp3c20_14280V3.3"/>
    <property type="gene ID" value="Pp3c20_14280"/>
</dbReference>
<dbReference type="GeneID" id="112273281"/>
<reference evidence="13 15" key="1">
    <citation type="journal article" date="2008" name="Science">
        <title>The Physcomitrella genome reveals evolutionary insights into the conquest of land by plants.</title>
        <authorList>
            <person name="Rensing S."/>
            <person name="Lang D."/>
            <person name="Zimmer A."/>
            <person name="Terry A."/>
            <person name="Salamov A."/>
            <person name="Shapiro H."/>
            <person name="Nishiyama T."/>
            <person name="Perroud P.-F."/>
            <person name="Lindquist E."/>
            <person name="Kamisugi Y."/>
            <person name="Tanahashi T."/>
            <person name="Sakakibara K."/>
            <person name="Fujita T."/>
            <person name="Oishi K."/>
            <person name="Shin-I T."/>
            <person name="Kuroki Y."/>
            <person name="Toyoda A."/>
            <person name="Suzuki Y."/>
            <person name="Hashimoto A."/>
            <person name="Yamaguchi K."/>
            <person name="Sugano A."/>
            <person name="Kohara Y."/>
            <person name="Fujiyama A."/>
            <person name="Anterola A."/>
            <person name="Aoki S."/>
            <person name="Ashton N."/>
            <person name="Barbazuk W.B."/>
            <person name="Barker E."/>
            <person name="Bennetzen J."/>
            <person name="Bezanilla M."/>
            <person name="Blankenship R."/>
            <person name="Cho S.H."/>
            <person name="Dutcher S."/>
            <person name="Estelle M."/>
            <person name="Fawcett J.A."/>
            <person name="Gundlach H."/>
            <person name="Hanada K."/>
            <person name="Heyl A."/>
            <person name="Hicks K.A."/>
            <person name="Hugh J."/>
            <person name="Lohr M."/>
            <person name="Mayer K."/>
            <person name="Melkozernov A."/>
            <person name="Murata T."/>
            <person name="Nelson D."/>
            <person name="Pils B."/>
            <person name="Prigge M."/>
            <person name="Reiss B."/>
            <person name="Renner T."/>
            <person name="Rombauts S."/>
            <person name="Rushton P."/>
            <person name="Sanderfoot A."/>
            <person name="Schween G."/>
            <person name="Shiu S.-H."/>
            <person name="Stueber K."/>
            <person name="Theodoulou F.L."/>
            <person name="Tu H."/>
            <person name="Van de Peer Y."/>
            <person name="Verrier P.J."/>
            <person name="Waters E."/>
            <person name="Wood A."/>
            <person name="Yang L."/>
            <person name="Cove D."/>
            <person name="Cuming A."/>
            <person name="Hasebe M."/>
            <person name="Lucas S."/>
            <person name="Mishler D.B."/>
            <person name="Reski R."/>
            <person name="Grigoriev I."/>
            <person name="Quatrano R.S."/>
            <person name="Boore J.L."/>
        </authorList>
    </citation>
    <scope>NUCLEOTIDE SEQUENCE [LARGE SCALE GENOMIC DNA]</scope>
    <source>
        <strain evidence="14 15">cv. Gransden 2004</strain>
    </source>
</reference>
<protein>
    <recommendedName>
        <fullName evidence="10">Phospholipase D</fullName>
        <ecNumber evidence="10">3.1.4.4</ecNumber>
    </recommendedName>
</protein>
<comment type="similarity">
    <text evidence="3 10">Belongs to the phospholipase D family. C2-PLD subfamily.</text>
</comment>
<dbReference type="RefSeq" id="XP_024357616.1">
    <property type="nucleotide sequence ID" value="XM_024501848.2"/>
</dbReference>
<dbReference type="InterPro" id="IPR011402">
    <property type="entry name" value="PLipase_D_pln"/>
</dbReference>
<keyword evidence="4" id="KW-0479">Metal-binding</keyword>
<accession>A0A2K1IV70</accession>
<dbReference type="InterPro" id="IPR015679">
    <property type="entry name" value="PLipase_D_fam"/>
</dbReference>
<dbReference type="PaxDb" id="3218-PP1S94_26V6.1"/>
<dbReference type="Pfam" id="PF12357">
    <property type="entry name" value="PLD_C"/>
    <property type="match status" value="1"/>
</dbReference>
<dbReference type="SMART" id="SM00239">
    <property type="entry name" value="C2"/>
    <property type="match status" value="1"/>
</dbReference>
<evidence type="ECO:0000256" key="1">
    <source>
        <dbReference type="ARBA" id="ARBA00000798"/>
    </source>
</evidence>
<name>A0A2K1IV70_PHYPA</name>
<proteinExistence type="inferred from homology"/>
<dbReference type="Gene3D" id="2.60.40.150">
    <property type="entry name" value="C2 domain"/>
    <property type="match status" value="1"/>
</dbReference>
<evidence type="ECO:0000256" key="7">
    <source>
        <dbReference type="ARBA" id="ARBA00022837"/>
    </source>
</evidence>
<evidence type="ECO:0000256" key="3">
    <source>
        <dbReference type="ARBA" id="ARBA00010683"/>
    </source>
</evidence>
<feature type="domain" description="PLD phosphodiesterase" evidence="12">
    <location>
        <begin position="332"/>
        <end position="372"/>
    </location>
</feature>
<dbReference type="PROSITE" id="PS50035">
    <property type="entry name" value="PLD"/>
    <property type="match status" value="2"/>
</dbReference>